<gene>
    <name evidence="6" type="ORF">UU67_C0002G0001</name>
</gene>
<organism evidence="6 7">
    <name type="scientific">Candidatus Daviesbacteria bacterium GW2011_GWB1_41_5</name>
    <dbReference type="NCBI Taxonomy" id="1618429"/>
    <lineage>
        <taxon>Bacteria</taxon>
        <taxon>Candidatus Daviesiibacteriota</taxon>
    </lineage>
</organism>
<dbReference type="GO" id="GO:0008479">
    <property type="term" value="F:tRNA-guanosine(34) queuine transglycosylase activity"/>
    <property type="evidence" value="ECO:0007669"/>
    <property type="project" value="InterPro"/>
</dbReference>
<dbReference type="InterPro" id="IPR002616">
    <property type="entry name" value="tRNA_ribo_trans-like"/>
</dbReference>
<reference evidence="6 7" key="1">
    <citation type="journal article" date="2015" name="Nature">
        <title>rRNA introns, odd ribosomes, and small enigmatic genomes across a large radiation of phyla.</title>
        <authorList>
            <person name="Brown C.T."/>
            <person name="Hug L.A."/>
            <person name="Thomas B.C."/>
            <person name="Sharon I."/>
            <person name="Castelle C.J."/>
            <person name="Singh A."/>
            <person name="Wilkins M.J."/>
            <person name="Williams K.H."/>
            <person name="Banfield J.F."/>
        </authorList>
    </citation>
    <scope>NUCLEOTIDE SEQUENCE [LARGE SCALE GENOMIC DNA]</scope>
</reference>
<evidence type="ECO:0000313" key="6">
    <source>
        <dbReference type="EMBL" id="KKS14335.1"/>
    </source>
</evidence>
<keyword evidence="2 6" id="KW-0808">Transferase</keyword>
<dbReference type="NCBIfam" id="TIGR00449">
    <property type="entry name" value="tgt_general"/>
    <property type="match status" value="1"/>
</dbReference>
<feature type="domain" description="tRNA-guanine(15) transglycosylase-like" evidence="5">
    <location>
        <begin position="21"/>
        <end position="406"/>
    </location>
</feature>
<evidence type="ECO:0000256" key="2">
    <source>
        <dbReference type="ARBA" id="ARBA00022679"/>
    </source>
</evidence>
<keyword evidence="1" id="KW-0328">Glycosyltransferase</keyword>
<evidence type="ECO:0000259" key="5">
    <source>
        <dbReference type="Pfam" id="PF01702"/>
    </source>
</evidence>
<dbReference type="SUPFAM" id="SSF51713">
    <property type="entry name" value="tRNA-guanine transglycosylase"/>
    <property type="match status" value="1"/>
</dbReference>
<dbReference type="PANTHER" id="PTHR43468:SF1">
    <property type="entry name" value="TRNA-GUANOSINE(34) QUEUINE TRANSGLYCOSYLASE"/>
    <property type="match status" value="1"/>
</dbReference>
<protein>
    <submittedName>
        <fullName evidence="6">Queuine tRNA-ribosyltransferase</fullName>
    </submittedName>
</protein>
<dbReference type="Proteomes" id="UP000034753">
    <property type="component" value="Unassembled WGS sequence"/>
</dbReference>
<name>A0A0G0WNF9_9BACT</name>
<accession>A0A0G0WNF9</accession>
<sequence>CRGCSYSDCLIFLLLFPGMKTLKTLHGKITLPTFFPDGTKAVVKGVDSTDLVNAGVEGLVINTYHLLVNSLGEKMEKFGGVHNFMNWPNPVITDSGGFQVMSLVHDHPGMGKIDDNGITFKWDPSTSSTPLTTSSLRISGQKVVLTPEKSIELQLKLDTDIAIVLDDCVRPACAKASAGKPSTIDEKSVRRTIAWAKRSKKAFEKLINLRSQTRSGEAKTRPLLFAVVQGGNSKKLRKFCAEELIKIGFDGYCFGGFPVQNGKFMTEMLEYTAKLLPPDKPKYALGVGKPEDIKKCVKMGYGIFDCVIPTREARHQKLYIIPSTPFGRSGQVNFENKFCSTLNIGSGRYAQSTEKISKICDCLTCKTYSRAYLHHLFKIKDTLAIRLATIHNLRHYTRLMESLKQS</sequence>
<dbReference type="PANTHER" id="PTHR43468">
    <property type="match status" value="1"/>
</dbReference>
<comment type="caution">
    <text evidence="6">The sequence shown here is derived from an EMBL/GenBank/DDBJ whole genome shotgun (WGS) entry which is preliminary data.</text>
</comment>
<dbReference type="Pfam" id="PF01702">
    <property type="entry name" value="TGT"/>
    <property type="match status" value="1"/>
</dbReference>
<keyword evidence="4" id="KW-0479">Metal-binding</keyword>
<dbReference type="EMBL" id="LCBN01000002">
    <property type="protein sequence ID" value="KKS14335.1"/>
    <property type="molecule type" value="Genomic_DNA"/>
</dbReference>
<dbReference type="PATRIC" id="fig|1618429.3.peg.35"/>
<proteinExistence type="predicted"/>
<dbReference type="GO" id="GO:0046872">
    <property type="term" value="F:metal ion binding"/>
    <property type="evidence" value="ECO:0007669"/>
    <property type="project" value="UniProtKB-KW"/>
</dbReference>
<dbReference type="AlphaFoldDB" id="A0A0G0WNF9"/>
<dbReference type="GO" id="GO:0006400">
    <property type="term" value="P:tRNA modification"/>
    <property type="evidence" value="ECO:0007669"/>
    <property type="project" value="InterPro"/>
</dbReference>
<keyword evidence="3" id="KW-0819">tRNA processing</keyword>
<dbReference type="InterPro" id="IPR004803">
    <property type="entry name" value="TGT"/>
</dbReference>
<evidence type="ECO:0000256" key="3">
    <source>
        <dbReference type="ARBA" id="ARBA00022694"/>
    </source>
</evidence>
<evidence type="ECO:0000256" key="1">
    <source>
        <dbReference type="ARBA" id="ARBA00022676"/>
    </source>
</evidence>
<dbReference type="Gene3D" id="3.20.20.105">
    <property type="entry name" value="Queuine tRNA-ribosyltransferase-like"/>
    <property type="match status" value="1"/>
</dbReference>
<evidence type="ECO:0000256" key="4">
    <source>
        <dbReference type="ARBA" id="ARBA00022723"/>
    </source>
</evidence>
<dbReference type="InterPro" id="IPR036511">
    <property type="entry name" value="TGT-like_sf"/>
</dbReference>
<dbReference type="NCBIfam" id="TIGR00430">
    <property type="entry name" value="Q_tRNA_tgt"/>
    <property type="match status" value="1"/>
</dbReference>
<evidence type="ECO:0000313" key="7">
    <source>
        <dbReference type="Proteomes" id="UP000034753"/>
    </source>
</evidence>
<feature type="non-terminal residue" evidence="6">
    <location>
        <position position="1"/>
    </location>
</feature>